<reference evidence="2 3" key="1">
    <citation type="submission" date="2019-12" db="EMBL/GenBank/DDBJ databases">
        <authorList>
            <person name="Floudas D."/>
            <person name="Bentzer J."/>
            <person name="Ahren D."/>
            <person name="Johansson T."/>
            <person name="Persson P."/>
            <person name="Tunlid A."/>
        </authorList>
    </citation>
    <scope>NUCLEOTIDE SEQUENCE [LARGE SCALE GENOMIC DNA]</scope>
    <source>
        <strain evidence="2 3">CBS 102.39</strain>
    </source>
</reference>
<proteinExistence type="predicted"/>
<dbReference type="SUPFAM" id="SSF56112">
    <property type="entry name" value="Protein kinase-like (PK-like)"/>
    <property type="match status" value="1"/>
</dbReference>
<evidence type="ECO:0000259" key="1">
    <source>
        <dbReference type="Pfam" id="PF01636"/>
    </source>
</evidence>
<dbReference type="PANTHER" id="PTHR21310">
    <property type="entry name" value="AMINOGLYCOSIDE PHOSPHOTRANSFERASE-RELATED-RELATED"/>
    <property type="match status" value="1"/>
</dbReference>
<dbReference type="InterPro" id="IPR051678">
    <property type="entry name" value="AGP_Transferase"/>
</dbReference>
<evidence type="ECO:0000313" key="3">
    <source>
        <dbReference type="Proteomes" id="UP000521872"/>
    </source>
</evidence>
<dbReference type="InterPro" id="IPR011009">
    <property type="entry name" value="Kinase-like_dom_sf"/>
</dbReference>
<gene>
    <name evidence="2" type="ORF">D9613_002532</name>
</gene>
<dbReference type="InterPro" id="IPR002575">
    <property type="entry name" value="Aminoglycoside_PTrfase"/>
</dbReference>
<keyword evidence="3" id="KW-1185">Reference proteome</keyword>
<comment type="caution">
    <text evidence="2">The sequence shown here is derived from an EMBL/GenBank/DDBJ whole genome shotgun (WGS) entry which is preliminary data.</text>
</comment>
<dbReference type="Proteomes" id="UP000521872">
    <property type="component" value="Unassembled WGS sequence"/>
</dbReference>
<feature type="domain" description="Aminoglycoside phosphotransferase" evidence="1">
    <location>
        <begin position="75"/>
        <end position="262"/>
    </location>
</feature>
<accession>A0A8H4VLQ7</accession>
<dbReference type="CDD" id="cd05120">
    <property type="entry name" value="APH_ChoK_like"/>
    <property type="match status" value="1"/>
</dbReference>
<protein>
    <recommendedName>
        <fullName evidence="1">Aminoglycoside phosphotransferase domain-containing protein</fullName>
    </recommendedName>
</protein>
<evidence type="ECO:0000313" key="2">
    <source>
        <dbReference type="EMBL" id="KAF4614548.1"/>
    </source>
</evidence>
<organism evidence="2 3">
    <name type="scientific">Agrocybe pediades</name>
    <dbReference type="NCBI Taxonomy" id="84607"/>
    <lineage>
        <taxon>Eukaryota</taxon>
        <taxon>Fungi</taxon>
        <taxon>Dikarya</taxon>
        <taxon>Basidiomycota</taxon>
        <taxon>Agaricomycotina</taxon>
        <taxon>Agaricomycetes</taxon>
        <taxon>Agaricomycetidae</taxon>
        <taxon>Agaricales</taxon>
        <taxon>Agaricineae</taxon>
        <taxon>Strophariaceae</taxon>
        <taxon>Agrocybe</taxon>
    </lineage>
</organism>
<dbReference type="AlphaFoldDB" id="A0A8H4VLQ7"/>
<name>A0A8H4VLQ7_9AGAR</name>
<sequence>MIPYPEKVKIPKPSSRFMKRVNGYFHAFVLTRISGWYQKYCDYFGIRYLKVLGGPAVILPLPFNTILKIGPKVHEDEALAMDLAHKIGLPAPRLISYGTGVFEDFSSIWMTRLPGEPLALGCVWDTLSHEEKKNIARDLDECILRMRQCRNPDSPRISSLSGSHIASYRARNGRISPCRDEEELLDQLLTIRADWDSPQEEYDALTYKVMGIAKMSHSIVLTHGDLYRHNILVENGRLSGIVDWECAGWMPEYWDYTTMLVRGAPLDSPGEWETLIYANPGFKYTEELRADGALVACTCNSWGTW</sequence>
<dbReference type="PANTHER" id="PTHR21310:SF55">
    <property type="entry name" value="AMINOGLYCOSIDE PHOSPHOTRANSFERASE DOMAIN-CONTAINING PROTEIN"/>
    <property type="match status" value="1"/>
</dbReference>
<dbReference type="EMBL" id="JAACJL010000044">
    <property type="protein sequence ID" value="KAF4614548.1"/>
    <property type="molecule type" value="Genomic_DNA"/>
</dbReference>
<dbReference type="Pfam" id="PF01636">
    <property type="entry name" value="APH"/>
    <property type="match status" value="1"/>
</dbReference>
<dbReference type="Gene3D" id="3.90.1200.10">
    <property type="match status" value="1"/>
</dbReference>